<evidence type="ECO:0000313" key="8">
    <source>
        <dbReference type="EMBL" id="MFC5468273.1"/>
    </source>
</evidence>
<comment type="caution">
    <text evidence="8">The sequence shown here is derived from an EMBL/GenBank/DDBJ whole genome shotgun (WGS) entry which is preliminary data.</text>
</comment>
<keyword evidence="2" id="KW-0229">DNA integration</keyword>
<dbReference type="PANTHER" id="PTHR30349:SF64">
    <property type="entry name" value="PROPHAGE INTEGRASE INTD-RELATED"/>
    <property type="match status" value="1"/>
</dbReference>
<dbReference type="SUPFAM" id="SSF56349">
    <property type="entry name" value="DNA breaking-rejoining enzymes"/>
    <property type="match status" value="1"/>
</dbReference>
<reference evidence="9" key="1">
    <citation type="journal article" date="2019" name="Int. J. Syst. Evol. Microbiol.">
        <title>The Global Catalogue of Microorganisms (GCM) 10K type strain sequencing project: providing services to taxonomists for standard genome sequencing and annotation.</title>
        <authorList>
            <consortium name="The Broad Institute Genomics Platform"/>
            <consortium name="The Broad Institute Genome Sequencing Center for Infectious Disease"/>
            <person name="Wu L."/>
            <person name="Ma J."/>
        </authorList>
    </citation>
    <scope>NUCLEOTIDE SEQUENCE [LARGE SCALE GENOMIC DNA]</scope>
    <source>
        <strain evidence="9">CCUG 57113</strain>
    </source>
</reference>
<dbReference type="InterPro" id="IPR010998">
    <property type="entry name" value="Integrase_recombinase_N"/>
</dbReference>
<feature type="domain" description="Core-binding (CB)" evidence="7">
    <location>
        <begin position="16"/>
        <end position="103"/>
    </location>
</feature>
<evidence type="ECO:0000259" key="7">
    <source>
        <dbReference type="PROSITE" id="PS51900"/>
    </source>
</evidence>
<dbReference type="InterPro" id="IPR050090">
    <property type="entry name" value="Tyrosine_recombinase_XerCD"/>
</dbReference>
<dbReference type="InterPro" id="IPR044068">
    <property type="entry name" value="CB"/>
</dbReference>
<organism evidence="8 9">
    <name type="scientific">Cohnella suwonensis</name>
    <dbReference type="NCBI Taxonomy" id="696072"/>
    <lineage>
        <taxon>Bacteria</taxon>
        <taxon>Bacillati</taxon>
        <taxon>Bacillota</taxon>
        <taxon>Bacilli</taxon>
        <taxon>Bacillales</taxon>
        <taxon>Paenibacillaceae</taxon>
        <taxon>Cohnella</taxon>
    </lineage>
</organism>
<dbReference type="PROSITE" id="PS51900">
    <property type="entry name" value="CB"/>
    <property type="match status" value="1"/>
</dbReference>
<dbReference type="EMBL" id="JBHSMH010000008">
    <property type="protein sequence ID" value="MFC5468273.1"/>
    <property type="molecule type" value="Genomic_DNA"/>
</dbReference>
<evidence type="ECO:0000256" key="4">
    <source>
        <dbReference type="ARBA" id="ARBA00023172"/>
    </source>
</evidence>
<accession>A0ABW0LRB4</accession>
<keyword evidence="4" id="KW-0233">DNA recombination</keyword>
<dbReference type="InterPro" id="IPR004107">
    <property type="entry name" value="Integrase_SAM-like_N"/>
</dbReference>
<feature type="domain" description="Tyr recombinase" evidence="6">
    <location>
        <begin position="127"/>
        <end position="305"/>
    </location>
</feature>
<evidence type="ECO:0000259" key="6">
    <source>
        <dbReference type="PROSITE" id="PS51898"/>
    </source>
</evidence>
<name>A0ABW0LRB4_9BACL</name>
<dbReference type="InterPro" id="IPR013762">
    <property type="entry name" value="Integrase-like_cat_sf"/>
</dbReference>
<proteinExistence type="inferred from homology"/>
<dbReference type="Proteomes" id="UP001596105">
    <property type="component" value="Unassembled WGS sequence"/>
</dbReference>
<dbReference type="PANTHER" id="PTHR30349">
    <property type="entry name" value="PHAGE INTEGRASE-RELATED"/>
    <property type="match status" value="1"/>
</dbReference>
<dbReference type="PROSITE" id="PS51898">
    <property type="entry name" value="TYR_RECOMBINASE"/>
    <property type="match status" value="1"/>
</dbReference>
<gene>
    <name evidence="8" type="ORF">ACFPPD_06035</name>
</gene>
<evidence type="ECO:0000256" key="2">
    <source>
        <dbReference type="ARBA" id="ARBA00022908"/>
    </source>
</evidence>
<dbReference type="InterPro" id="IPR011010">
    <property type="entry name" value="DNA_brk_join_enz"/>
</dbReference>
<evidence type="ECO:0000256" key="1">
    <source>
        <dbReference type="ARBA" id="ARBA00008857"/>
    </source>
</evidence>
<evidence type="ECO:0000256" key="5">
    <source>
        <dbReference type="PROSITE-ProRule" id="PRU01248"/>
    </source>
</evidence>
<evidence type="ECO:0000313" key="9">
    <source>
        <dbReference type="Proteomes" id="UP001596105"/>
    </source>
</evidence>
<dbReference type="Gene3D" id="1.10.443.10">
    <property type="entry name" value="Intergrase catalytic core"/>
    <property type="match status" value="1"/>
</dbReference>
<dbReference type="InterPro" id="IPR002104">
    <property type="entry name" value="Integrase_catalytic"/>
</dbReference>
<protein>
    <submittedName>
        <fullName evidence="8">Tyrosine-type recombinase/integrase</fullName>
    </submittedName>
</protein>
<dbReference type="Pfam" id="PF02899">
    <property type="entry name" value="Phage_int_SAM_1"/>
    <property type="match status" value="1"/>
</dbReference>
<dbReference type="Pfam" id="PF00589">
    <property type="entry name" value="Phage_integrase"/>
    <property type="match status" value="1"/>
</dbReference>
<dbReference type="CDD" id="cd00397">
    <property type="entry name" value="DNA_BRE_C"/>
    <property type="match status" value="1"/>
</dbReference>
<dbReference type="RefSeq" id="WP_209750192.1">
    <property type="nucleotide sequence ID" value="NZ_JBHSMH010000008.1"/>
</dbReference>
<dbReference type="Gene3D" id="1.10.150.130">
    <property type="match status" value="1"/>
</dbReference>
<comment type="similarity">
    <text evidence="1">Belongs to the 'phage' integrase family.</text>
</comment>
<keyword evidence="9" id="KW-1185">Reference proteome</keyword>
<keyword evidence="3 5" id="KW-0238">DNA-binding</keyword>
<sequence length="321" mass="36841">MSQSVVCQAPIPSFEMTDEQIINLFLASYRDRSEYTIRNYRFAIERFRQFIYPKRLGDVQWTDIEDYKNALLTGRFTSEGRKLSSASAAVHLASIRSLYKWASDPNIGLLPHNPTTPIRLPRIHISDRNRYLTMNELEKLLAALKSQSNRNHLLGLMLALTGLRVSELVRLQWNDFQEAVMGSSIWLIVRRGKGGKSRDVKVPDILWEIILKYRNDQRLNPGEPSDNRVFPISVRQVDRILVKARKSCSLTKKATPHWFRHTSATLALLHGASLQQVQQSLGHTDITTTQRYLHTVEQIKKSAPDYVADSLKGFLESVEKK</sequence>
<evidence type="ECO:0000256" key="3">
    <source>
        <dbReference type="ARBA" id="ARBA00023125"/>
    </source>
</evidence>